<keyword evidence="1" id="KW-0175">Coiled coil</keyword>
<evidence type="ECO:0000313" key="2">
    <source>
        <dbReference type="EMBL" id="CAG5116096.1"/>
    </source>
</evidence>
<comment type="caution">
    <text evidence="2">The sequence shown here is derived from an EMBL/GenBank/DDBJ whole genome shotgun (WGS) entry which is preliminary data.</text>
</comment>
<keyword evidence="3" id="KW-1185">Reference proteome</keyword>
<proteinExistence type="predicted"/>
<reference evidence="2" key="1">
    <citation type="submission" date="2021-04" db="EMBL/GenBank/DDBJ databases">
        <authorList>
            <consortium name="Molecular Ecology Group"/>
        </authorList>
    </citation>
    <scope>NUCLEOTIDE SEQUENCE</scope>
</reference>
<feature type="non-terminal residue" evidence="2">
    <location>
        <position position="322"/>
    </location>
</feature>
<dbReference type="InterPro" id="IPR038891">
    <property type="entry name" value="FSIP2"/>
</dbReference>
<dbReference type="PANTHER" id="PTHR47315">
    <property type="entry name" value="FIBROUS SHEATH INTERACTING PROTEIN 2"/>
    <property type="match status" value="1"/>
</dbReference>
<evidence type="ECO:0000313" key="3">
    <source>
        <dbReference type="Proteomes" id="UP000678393"/>
    </source>
</evidence>
<feature type="coiled-coil region" evidence="1">
    <location>
        <begin position="186"/>
        <end position="229"/>
    </location>
</feature>
<organism evidence="2 3">
    <name type="scientific">Candidula unifasciata</name>
    <dbReference type="NCBI Taxonomy" id="100452"/>
    <lineage>
        <taxon>Eukaryota</taxon>
        <taxon>Metazoa</taxon>
        <taxon>Spiralia</taxon>
        <taxon>Lophotrochozoa</taxon>
        <taxon>Mollusca</taxon>
        <taxon>Gastropoda</taxon>
        <taxon>Heterobranchia</taxon>
        <taxon>Euthyneura</taxon>
        <taxon>Panpulmonata</taxon>
        <taxon>Eupulmonata</taxon>
        <taxon>Stylommatophora</taxon>
        <taxon>Helicina</taxon>
        <taxon>Helicoidea</taxon>
        <taxon>Geomitridae</taxon>
        <taxon>Candidula</taxon>
    </lineage>
</organism>
<protein>
    <submittedName>
        <fullName evidence="2">Uncharacterized protein</fullName>
    </submittedName>
</protein>
<dbReference type="PANTHER" id="PTHR47315:SF3">
    <property type="entry name" value="FIBROUS SHEATH-INTERACTING PROTEIN 2-LIKE"/>
    <property type="match status" value="1"/>
</dbReference>
<sequence length="322" mass="39050">MSERRSLDRLLLPRMRTEPEGVKLLVPESSAPLPRWQTLPLDAKFPVIPAAKDEMTFVTTKICQPAYRSTQHETFDLSDPYNRTMQTEYTALRDPYLKDFLAKPHIRKQLLEQNLVTPSGKVPCTVRDFNNYRNFLRRQALIKNKEPETLTRATENRNLILRQTKMKAELVSVEVKCKSLKAQQMLKEAEEEKQQQFWRKQAVEAEKEQKRLEEERKAHNELVKKRRERWMEKQREIREKEEIARKEHDQKVLQIELEAQEKLNKVDAMRQYKQQLMETRRRQQWHQKRQYQMQVLEEAMMQQKRVEIEIEMRRRQYEDKMT</sequence>
<dbReference type="AlphaFoldDB" id="A0A8S3YP27"/>
<dbReference type="OrthoDB" id="8197715at2759"/>
<accession>A0A8S3YP27</accession>
<gene>
    <name evidence="2" type="ORF">CUNI_LOCUS1654</name>
</gene>
<dbReference type="Proteomes" id="UP000678393">
    <property type="component" value="Unassembled WGS sequence"/>
</dbReference>
<dbReference type="EMBL" id="CAJHNH020000210">
    <property type="protein sequence ID" value="CAG5116096.1"/>
    <property type="molecule type" value="Genomic_DNA"/>
</dbReference>
<name>A0A8S3YP27_9EUPU</name>
<evidence type="ECO:0000256" key="1">
    <source>
        <dbReference type="SAM" id="Coils"/>
    </source>
</evidence>